<evidence type="ECO:0000313" key="2">
    <source>
        <dbReference type="EMBL" id="AXE75706.1"/>
    </source>
</evidence>
<evidence type="ECO:0000313" key="3">
    <source>
        <dbReference type="EMBL" id="AXE82460.1"/>
    </source>
</evidence>
<evidence type="ECO:0000313" key="4">
    <source>
        <dbReference type="Proteomes" id="UP000252698"/>
    </source>
</evidence>
<reference evidence="3 4" key="1">
    <citation type="journal article" date="2018" name="Front. Microbiol.">
        <title>Genome Sequencing of Streptomyces atratus SCSIOZH16 and Activation Production of Nocardamine via Metabolic Engineering.</title>
        <authorList>
            <person name="Li Y."/>
            <person name="Zhang C."/>
            <person name="Liu C."/>
            <person name="Ju J."/>
            <person name="Ma J."/>
        </authorList>
    </citation>
    <scope>NUCLEOTIDE SEQUENCE [LARGE SCALE GENOMIC DNA]</scope>
    <source>
        <strain evidence="3 4">SCSIO_ZH16</strain>
    </source>
</reference>
<sequence length="63" mass="6910">MRGHRGGTRRAARSLARRRQPWPGRPSGRTGGLRRRGTRPAHRPCRPPGAGCRGDGRATTEGR</sequence>
<organism evidence="3 4">
    <name type="scientific">Streptomyces atratus</name>
    <dbReference type="NCBI Taxonomy" id="1893"/>
    <lineage>
        <taxon>Bacteria</taxon>
        <taxon>Bacillati</taxon>
        <taxon>Actinomycetota</taxon>
        <taxon>Actinomycetes</taxon>
        <taxon>Kitasatosporales</taxon>
        <taxon>Streptomycetaceae</taxon>
        <taxon>Streptomyces</taxon>
    </lineage>
</organism>
<gene>
    <name evidence="2" type="ORF">C5746_00370</name>
    <name evidence="3" type="ORF">C5746_42865</name>
</gene>
<dbReference type="KEGG" id="sata:C5746_00370"/>
<feature type="compositionally biased region" description="Basic and acidic residues" evidence="1">
    <location>
        <begin position="54"/>
        <end position="63"/>
    </location>
</feature>
<dbReference type="KEGG" id="sata:C5746_42865"/>
<evidence type="ECO:0000256" key="1">
    <source>
        <dbReference type="SAM" id="MobiDB-lite"/>
    </source>
</evidence>
<dbReference type="AlphaFoldDB" id="A0A2Z5JPX1"/>
<feature type="compositionally biased region" description="Basic residues" evidence="1">
    <location>
        <begin position="32"/>
        <end position="45"/>
    </location>
</feature>
<dbReference type="Proteomes" id="UP000252698">
    <property type="component" value="Chromosome"/>
</dbReference>
<name>A0A2Z5JPX1_STRAR</name>
<dbReference type="EMBL" id="CP027306">
    <property type="protein sequence ID" value="AXE82460.1"/>
    <property type="molecule type" value="Genomic_DNA"/>
</dbReference>
<feature type="compositionally biased region" description="Basic residues" evidence="1">
    <location>
        <begin position="1"/>
        <end position="20"/>
    </location>
</feature>
<feature type="region of interest" description="Disordered" evidence="1">
    <location>
        <begin position="1"/>
        <end position="63"/>
    </location>
</feature>
<proteinExistence type="predicted"/>
<dbReference type="EMBL" id="CP027306">
    <property type="protein sequence ID" value="AXE75706.1"/>
    <property type="molecule type" value="Genomic_DNA"/>
</dbReference>
<protein>
    <submittedName>
        <fullName evidence="3">Uncharacterized protein</fullName>
    </submittedName>
</protein>
<accession>A0A2Z5JPX1</accession>